<accession>A0ABD2NHV1</accession>
<comment type="caution">
    <text evidence="1">The sequence shown here is derived from an EMBL/GenBank/DDBJ whole genome shotgun (WGS) entry which is preliminary data.</text>
</comment>
<organism evidence="1 2">
    <name type="scientific">Cryptolaemus montrouzieri</name>
    <dbReference type="NCBI Taxonomy" id="559131"/>
    <lineage>
        <taxon>Eukaryota</taxon>
        <taxon>Metazoa</taxon>
        <taxon>Ecdysozoa</taxon>
        <taxon>Arthropoda</taxon>
        <taxon>Hexapoda</taxon>
        <taxon>Insecta</taxon>
        <taxon>Pterygota</taxon>
        <taxon>Neoptera</taxon>
        <taxon>Endopterygota</taxon>
        <taxon>Coleoptera</taxon>
        <taxon>Polyphaga</taxon>
        <taxon>Cucujiformia</taxon>
        <taxon>Coccinelloidea</taxon>
        <taxon>Coccinellidae</taxon>
        <taxon>Scymninae</taxon>
        <taxon>Scymnini</taxon>
        <taxon>Cryptolaemus</taxon>
    </lineage>
</organism>
<evidence type="ECO:0000313" key="2">
    <source>
        <dbReference type="Proteomes" id="UP001516400"/>
    </source>
</evidence>
<evidence type="ECO:0000313" key="1">
    <source>
        <dbReference type="EMBL" id="KAL3278346.1"/>
    </source>
</evidence>
<name>A0ABD2NHV1_9CUCU</name>
<sequence length="108" mass="12152">MAYFAMIQPHLTYALTGWGHSPHASRLYGLQRRAILIMAKIPYRSNAPNGISEIKIKGVSEQDAGKSTKPFISTLQIIFEVFLYAMPSTISKEFLDVDFYATAFEMSN</sequence>
<proteinExistence type="predicted"/>
<gene>
    <name evidence="1" type="ORF">HHI36_013677</name>
</gene>
<dbReference type="AlphaFoldDB" id="A0ABD2NHV1"/>
<protein>
    <submittedName>
        <fullName evidence="1">Uncharacterized protein</fullName>
    </submittedName>
</protein>
<dbReference type="Proteomes" id="UP001516400">
    <property type="component" value="Unassembled WGS sequence"/>
</dbReference>
<dbReference type="EMBL" id="JABFTP020000103">
    <property type="protein sequence ID" value="KAL3278346.1"/>
    <property type="molecule type" value="Genomic_DNA"/>
</dbReference>
<reference evidence="1 2" key="1">
    <citation type="journal article" date="2021" name="BMC Biol.">
        <title>Horizontally acquired antibacterial genes associated with adaptive radiation of ladybird beetles.</title>
        <authorList>
            <person name="Li H.S."/>
            <person name="Tang X.F."/>
            <person name="Huang Y.H."/>
            <person name="Xu Z.Y."/>
            <person name="Chen M.L."/>
            <person name="Du X.Y."/>
            <person name="Qiu B.Y."/>
            <person name="Chen P.T."/>
            <person name="Zhang W."/>
            <person name="Slipinski A."/>
            <person name="Escalona H.E."/>
            <person name="Waterhouse R.M."/>
            <person name="Zwick A."/>
            <person name="Pang H."/>
        </authorList>
    </citation>
    <scope>NUCLEOTIDE SEQUENCE [LARGE SCALE GENOMIC DNA]</scope>
    <source>
        <strain evidence="1">SYSU2018</strain>
    </source>
</reference>
<keyword evidence="2" id="KW-1185">Reference proteome</keyword>